<organism evidence="2 3">
    <name type="scientific">Plasmodium falciparum (isolate NF54)</name>
    <dbReference type="NCBI Taxonomy" id="5843"/>
    <lineage>
        <taxon>Eukaryota</taxon>
        <taxon>Sar</taxon>
        <taxon>Alveolata</taxon>
        <taxon>Apicomplexa</taxon>
        <taxon>Aconoidasida</taxon>
        <taxon>Haemosporida</taxon>
        <taxon>Plasmodiidae</taxon>
        <taxon>Plasmodium</taxon>
        <taxon>Plasmodium (Laverania)</taxon>
    </lineage>
</organism>
<reference evidence="2 3" key="1">
    <citation type="submission" date="2013-02" db="EMBL/GenBank/DDBJ databases">
        <title>The Genome Sequence of Plasmodium falciparum NF54.</title>
        <authorList>
            <consortium name="The Broad Institute Genome Sequencing Platform"/>
            <consortium name="The Broad Institute Genome Sequencing Center for Infectious Disease"/>
            <person name="Neafsey D."/>
            <person name="Cheeseman I."/>
            <person name="Volkman S."/>
            <person name="Adams J."/>
            <person name="Walker B."/>
            <person name="Young S.K."/>
            <person name="Zeng Q."/>
            <person name="Gargeya S."/>
            <person name="Fitzgerald M."/>
            <person name="Haas B."/>
            <person name="Abouelleil A."/>
            <person name="Alvarado L."/>
            <person name="Arachchi H.M."/>
            <person name="Berlin A.M."/>
            <person name="Chapman S.B."/>
            <person name="Dewar J."/>
            <person name="Goldberg J."/>
            <person name="Griggs A."/>
            <person name="Gujja S."/>
            <person name="Hansen M."/>
            <person name="Howarth C."/>
            <person name="Imamovic A."/>
            <person name="Larimer J."/>
            <person name="McCowan C."/>
            <person name="Murphy C."/>
            <person name="Neiman D."/>
            <person name="Pearson M."/>
            <person name="Priest M."/>
            <person name="Roberts A."/>
            <person name="Saif S."/>
            <person name="Shea T."/>
            <person name="Sisk P."/>
            <person name="Sykes S."/>
            <person name="Wortman J."/>
            <person name="Nusbaum C."/>
            <person name="Birren B."/>
        </authorList>
    </citation>
    <scope>NUCLEOTIDE SEQUENCE [LARGE SCALE GENOMIC DNA]</scope>
    <source>
        <strain evidence="2 3">NF54</strain>
    </source>
</reference>
<gene>
    <name evidence="2" type="ORF">PFNF54_01303</name>
</gene>
<dbReference type="Pfam" id="PF02009">
    <property type="entry name" value="RIFIN"/>
    <property type="match status" value="1"/>
</dbReference>
<protein>
    <recommendedName>
        <fullName evidence="4">Rifin</fullName>
    </recommendedName>
</protein>
<evidence type="ECO:0000313" key="2">
    <source>
        <dbReference type="EMBL" id="EWC89896.1"/>
    </source>
</evidence>
<sequence>MHDFDRQTSQRFEEYNERMNKNRQKCREQCDKDIQEIIAKDKIQKSLAVKVEKGCLRCGCGLGGVAAGVGIFGALGTYGWKIAATAMAYETAKQAVIQAGIDAAIAQIKIKHIFKALSNITLSNFINESNYNTIDGLFNAIMNAIHSTKNTCPNYNGPMYRVCNGIVTARNTWLDDIVEAGTKASVEKITAVEADELVKVTATVSNAYSAIGYSVTVILIIVLVMIIIYLILLYGRKKKMNKKLQYTKLLNQ</sequence>
<evidence type="ECO:0000256" key="1">
    <source>
        <dbReference type="SAM" id="Phobius"/>
    </source>
</evidence>
<feature type="transmembrane region" description="Helical" evidence="1">
    <location>
        <begin position="211"/>
        <end position="234"/>
    </location>
</feature>
<evidence type="ECO:0008006" key="4">
    <source>
        <dbReference type="Google" id="ProtNLM"/>
    </source>
</evidence>
<dbReference type="InterPro" id="IPR006373">
    <property type="entry name" value="VSA_Rifin"/>
</dbReference>
<keyword evidence="3" id="KW-1185">Reference proteome</keyword>
<dbReference type="EMBL" id="KE123761">
    <property type="protein sequence ID" value="EWC89896.1"/>
    <property type="molecule type" value="Genomic_DNA"/>
</dbReference>
<dbReference type="Proteomes" id="UP000030673">
    <property type="component" value="Unassembled WGS sequence"/>
</dbReference>
<accession>W7JZ51</accession>
<name>W7JZ51_PLAFO</name>
<keyword evidence="1" id="KW-0472">Membrane</keyword>
<evidence type="ECO:0000313" key="3">
    <source>
        <dbReference type="Proteomes" id="UP000030673"/>
    </source>
</evidence>
<dbReference type="OMA" id="TARNTWL"/>
<dbReference type="AlphaFoldDB" id="W7JZ51"/>
<keyword evidence="1" id="KW-1133">Transmembrane helix</keyword>
<proteinExistence type="predicted"/>
<keyword evidence="1" id="KW-0812">Transmembrane</keyword>
<dbReference type="NCBIfam" id="TIGR01477">
    <property type="entry name" value="RIFIN"/>
    <property type="match status" value="1"/>
</dbReference>